<dbReference type="NCBIfam" id="TIGR03467">
    <property type="entry name" value="HpnE"/>
    <property type="match status" value="1"/>
</dbReference>
<proteinExistence type="predicted"/>
<organism evidence="2 3">
    <name type="scientific">Acetobacter thailandicus</name>
    <dbReference type="NCBI Taxonomy" id="1502842"/>
    <lineage>
        <taxon>Bacteria</taxon>
        <taxon>Pseudomonadati</taxon>
        <taxon>Pseudomonadota</taxon>
        <taxon>Alphaproteobacteria</taxon>
        <taxon>Acetobacterales</taxon>
        <taxon>Acetobacteraceae</taxon>
        <taxon>Acetobacter</taxon>
    </lineage>
</organism>
<keyword evidence="2" id="KW-0560">Oxidoreductase</keyword>
<dbReference type="PANTHER" id="PTHR42923:SF47">
    <property type="entry name" value="BLR3003 PROTEIN"/>
    <property type="match status" value="1"/>
</dbReference>
<dbReference type="InterPro" id="IPR050464">
    <property type="entry name" value="Zeta_carotene_desat/Oxidored"/>
</dbReference>
<dbReference type="InterPro" id="IPR017830">
    <property type="entry name" value="SQase_HpnE"/>
</dbReference>
<evidence type="ECO:0000313" key="3">
    <source>
        <dbReference type="Proteomes" id="UP001301152"/>
    </source>
</evidence>
<protein>
    <submittedName>
        <fullName evidence="2">Hydroxysqualene dehydroxylase HpnE</fullName>
        <ecNumber evidence="2">1.17.8.1</ecNumber>
    </submittedName>
</protein>
<dbReference type="Proteomes" id="UP001301152">
    <property type="component" value="Unassembled WGS sequence"/>
</dbReference>
<reference evidence="2 3" key="1">
    <citation type="submission" date="2022-11" db="EMBL/GenBank/DDBJ databases">
        <title>Genome sequencing of Acetobacter type strain.</title>
        <authorList>
            <person name="Heo J."/>
            <person name="Lee D."/>
            <person name="Han B.-H."/>
            <person name="Hong S.-B."/>
            <person name="Kwon S.-W."/>
        </authorList>
    </citation>
    <scope>NUCLEOTIDE SEQUENCE [LARGE SCALE GENOMIC DNA]</scope>
    <source>
        <strain evidence="2 3">KACC 21253</strain>
    </source>
</reference>
<feature type="domain" description="Amine oxidase" evidence="1">
    <location>
        <begin position="12"/>
        <end position="424"/>
    </location>
</feature>
<dbReference type="Gene3D" id="3.50.50.60">
    <property type="entry name" value="FAD/NAD(P)-binding domain"/>
    <property type="match status" value="1"/>
</dbReference>
<sequence>MARTLHIIGGGMAGLAAATEAAGCGMHVIVHEAGRACGGRARSYHDRQLDCRIDNGNHLLLSANTTVFRYLALTGATDTLTGPGAPVFPFADLTEDNRWTLTLSSGKVPWWMFMPHRRVPGMRLAELSSLKKLLSAGEDQTVSECLVPGALTRRLLEPFAISALNTPCETASAALLGAVVRDSLAQGGKACIPWYPKTGLSETFVDPALAHLRIMRAEVRTQSRITGLDIARGRVTALHTGGGDPITLTEEDRVILAVPPQVASSLLAGRVDGFTAPDEAESILNLHFVLQEAPIPTGSFARCGFMGLVGSVAEWVFLRDNILSVTVSAASRFAERDQEELIRTIWHDLRRACDPVLQSPLPANPLRQRPVWEKRATFAATPAQNHLRPGPATSLVNLALAGDWTATGLPSTLEGAMRSGVKAVHTLGLYA</sequence>
<keyword evidence="3" id="KW-1185">Reference proteome</keyword>
<evidence type="ECO:0000313" key="2">
    <source>
        <dbReference type="EMBL" id="MCX2562964.1"/>
    </source>
</evidence>
<dbReference type="GO" id="GO:0016491">
    <property type="term" value="F:oxidoreductase activity"/>
    <property type="evidence" value="ECO:0007669"/>
    <property type="project" value="UniProtKB-KW"/>
</dbReference>
<dbReference type="RefSeq" id="WP_173559956.1">
    <property type="nucleotide sequence ID" value="NZ_JAPIUZ010000001.1"/>
</dbReference>
<dbReference type="EMBL" id="JAPIUZ010000001">
    <property type="protein sequence ID" value="MCX2562964.1"/>
    <property type="molecule type" value="Genomic_DNA"/>
</dbReference>
<dbReference type="InterPro" id="IPR036188">
    <property type="entry name" value="FAD/NAD-bd_sf"/>
</dbReference>
<evidence type="ECO:0000259" key="1">
    <source>
        <dbReference type="Pfam" id="PF01593"/>
    </source>
</evidence>
<name>A0ABT3QCK7_9PROT</name>
<gene>
    <name evidence="2" type="primary">hpnE</name>
    <name evidence="2" type="ORF">OQ497_03120</name>
</gene>
<dbReference type="Pfam" id="PF01593">
    <property type="entry name" value="Amino_oxidase"/>
    <property type="match status" value="1"/>
</dbReference>
<accession>A0ABT3QCK7</accession>
<dbReference type="InterPro" id="IPR002937">
    <property type="entry name" value="Amino_oxidase"/>
</dbReference>
<dbReference type="EC" id="1.17.8.1" evidence="2"/>
<comment type="caution">
    <text evidence="2">The sequence shown here is derived from an EMBL/GenBank/DDBJ whole genome shotgun (WGS) entry which is preliminary data.</text>
</comment>
<dbReference type="PANTHER" id="PTHR42923">
    <property type="entry name" value="PROTOPORPHYRINOGEN OXIDASE"/>
    <property type="match status" value="1"/>
</dbReference>
<dbReference type="SUPFAM" id="SSF51905">
    <property type="entry name" value="FAD/NAD(P)-binding domain"/>
    <property type="match status" value="1"/>
</dbReference>